<gene>
    <name evidence="3" type="ORF">CHYS00102_LOCUS1272</name>
</gene>
<reference evidence="3" key="1">
    <citation type="submission" date="2021-01" db="EMBL/GenBank/DDBJ databases">
        <authorList>
            <person name="Corre E."/>
            <person name="Pelletier E."/>
            <person name="Niang G."/>
            <person name="Scheremetjew M."/>
            <person name="Finn R."/>
            <person name="Kale V."/>
            <person name="Holt S."/>
            <person name="Cochrane G."/>
            <person name="Meng A."/>
            <person name="Brown T."/>
            <person name="Cohen L."/>
        </authorList>
    </citation>
    <scope>NUCLEOTIDE SEQUENCE</scope>
    <source>
        <strain evidence="3">308</strain>
    </source>
</reference>
<feature type="region of interest" description="Disordered" evidence="2">
    <location>
        <begin position="28"/>
        <end position="57"/>
    </location>
</feature>
<dbReference type="InterPro" id="IPR036770">
    <property type="entry name" value="Ankyrin_rpt-contain_sf"/>
</dbReference>
<dbReference type="SUPFAM" id="SSF48403">
    <property type="entry name" value="Ankyrin repeat"/>
    <property type="match status" value="1"/>
</dbReference>
<keyword evidence="1" id="KW-0040">ANK repeat</keyword>
<dbReference type="Gene3D" id="1.25.40.20">
    <property type="entry name" value="Ankyrin repeat-containing domain"/>
    <property type="match status" value="1"/>
</dbReference>
<dbReference type="Pfam" id="PF12796">
    <property type="entry name" value="Ank_2"/>
    <property type="match status" value="1"/>
</dbReference>
<feature type="compositionally biased region" description="Basic and acidic residues" evidence="2">
    <location>
        <begin position="28"/>
        <end position="41"/>
    </location>
</feature>
<dbReference type="EMBL" id="HBFR01001979">
    <property type="protein sequence ID" value="CAD8874109.1"/>
    <property type="molecule type" value="Transcribed_RNA"/>
</dbReference>
<dbReference type="PROSITE" id="PS50297">
    <property type="entry name" value="ANK_REP_REGION"/>
    <property type="match status" value="1"/>
</dbReference>
<dbReference type="PROSITE" id="PS50088">
    <property type="entry name" value="ANK_REPEAT"/>
    <property type="match status" value="2"/>
</dbReference>
<proteinExistence type="predicted"/>
<evidence type="ECO:0000313" key="3">
    <source>
        <dbReference type="EMBL" id="CAD8874109.1"/>
    </source>
</evidence>
<dbReference type="InterPro" id="IPR039323">
    <property type="entry name" value="ANKRD_45/46/60"/>
</dbReference>
<dbReference type="PANTHER" id="PTHR22677:SF4">
    <property type="entry name" value="USHER SYNDROME TYPE-1G PROTEIN-LIKE PROTEIN"/>
    <property type="match status" value="1"/>
</dbReference>
<evidence type="ECO:0000256" key="2">
    <source>
        <dbReference type="SAM" id="MobiDB-lite"/>
    </source>
</evidence>
<feature type="repeat" description="ANK" evidence="1">
    <location>
        <begin position="51"/>
        <end position="83"/>
    </location>
</feature>
<evidence type="ECO:0000256" key="1">
    <source>
        <dbReference type="PROSITE-ProRule" id="PRU00023"/>
    </source>
</evidence>
<accession>A0A7S1B463</accession>
<protein>
    <submittedName>
        <fullName evidence="3">Uncharacterized protein</fullName>
    </submittedName>
</protein>
<dbReference type="PANTHER" id="PTHR22677">
    <property type="entry name" value="ANKYRIN REPEAT DOMAIN-CONTAINING PROTEIN 60"/>
    <property type="match status" value="1"/>
</dbReference>
<feature type="repeat" description="ANK" evidence="1">
    <location>
        <begin position="84"/>
        <end position="116"/>
    </location>
</feature>
<dbReference type="InterPro" id="IPR002110">
    <property type="entry name" value="Ankyrin_rpt"/>
</dbReference>
<name>A0A7S1B463_9STRA</name>
<dbReference type="AlphaFoldDB" id="A0A7S1B463"/>
<sequence length="504" mass="57524">MAEHDVKNKISDTRKTVERWPSAIEERRRRVETNDRAEPKHQLSSKMRFGPSGTPLHRAAQSGHLQIVWQLILSTYSVDDLDSFGNTPLHLAAAMGHGDVIKCLIEDGSDLFHANDFGMLPMDVAHSTCRTAMKKEPETFGRRKMEPVEGKEDCFFRRPTFDDRTAMHQSHVGQYIEVENALINTLDEAKIFNPSERCTIENLRSQIDNAIFIGISPLIVAAGQNLLHWMENEKDLSNGVILLGSNSPILTEEAYCKFVYTLQMTMHRVKARPQSPEQGEKMLVHILSLLSTAQSLVDRSHAEFGLRTVQLRAVEIECANEGDVPLMDRLSQFITKAKSVDADEKLVGECEGLRCRLVSEKRLRECIARLPNNMRLPVENMTPRESKEYWQESDIGHIKQTPEYPNMPPLREGETEPSYVWVASDTLRVLRDAVKYAREAFLAAESAKTKEKYLSEFESILVEKEEEKRILEIKDSEDRVLEEAIARKAAKRLRAKGRKKKKKK</sequence>
<dbReference type="SMART" id="SM00248">
    <property type="entry name" value="ANK"/>
    <property type="match status" value="2"/>
</dbReference>
<organism evidence="3">
    <name type="scientific">Corethron hystrix</name>
    <dbReference type="NCBI Taxonomy" id="216773"/>
    <lineage>
        <taxon>Eukaryota</taxon>
        <taxon>Sar</taxon>
        <taxon>Stramenopiles</taxon>
        <taxon>Ochrophyta</taxon>
        <taxon>Bacillariophyta</taxon>
        <taxon>Coscinodiscophyceae</taxon>
        <taxon>Corethrophycidae</taxon>
        <taxon>Corethrales</taxon>
        <taxon>Corethraceae</taxon>
        <taxon>Corethron</taxon>
    </lineage>
</organism>